<evidence type="ECO:0000313" key="3">
    <source>
        <dbReference type="Proteomes" id="UP000287166"/>
    </source>
</evidence>
<name>A0A401H783_9APHY</name>
<dbReference type="InParanoid" id="A0A401H783"/>
<organism evidence="2 3">
    <name type="scientific">Sparassis crispa</name>
    <dbReference type="NCBI Taxonomy" id="139825"/>
    <lineage>
        <taxon>Eukaryota</taxon>
        <taxon>Fungi</taxon>
        <taxon>Dikarya</taxon>
        <taxon>Basidiomycota</taxon>
        <taxon>Agaricomycotina</taxon>
        <taxon>Agaricomycetes</taxon>
        <taxon>Polyporales</taxon>
        <taxon>Sparassidaceae</taxon>
        <taxon>Sparassis</taxon>
    </lineage>
</organism>
<protein>
    <submittedName>
        <fullName evidence="2">Uncharacterized protein</fullName>
    </submittedName>
</protein>
<keyword evidence="3" id="KW-1185">Reference proteome</keyword>
<dbReference type="Pfam" id="PF00400">
    <property type="entry name" value="WD40"/>
    <property type="match status" value="1"/>
</dbReference>
<dbReference type="AlphaFoldDB" id="A0A401H783"/>
<keyword evidence="1" id="KW-0853">WD repeat</keyword>
<gene>
    <name evidence="2" type="ORF">SCP_1900880</name>
</gene>
<comment type="caution">
    <text evidence="2">The sequence shown here is derived from an EMBL/GenBank/DDBJ whole genome shotgun (WGS) entry which is preliminary data.</text>
</comment>
<dbReference type="OrthoDB" id="2752320at2759"/>
<proteinExistence type="predicted"/>
<dbReference type="InterPro" id="IPR015943">
    <property type="entry name" value="WD40/YVTN_repeat-like_dom_sf"/>
</dbReference>
<dbReference type="RefSeq" id="XP_027621152.1">
    <property type="nucleotide sequence ID" value="XM_027765351.1"/>
</dbReference>
<evidence type="ECO:0000313" key="2">
    <source>
        <dbReference type="EMBL" id="GBE90239.1"/>
    </source>
</evidence>
<dbReference type="PROSITE" id="PS50082">
    <property type="entry name" value="WD_REPEATS_2"/>
    <property type="match status" value="1"/>
</dbReference>
<evidence type="ECO:0000256" key="1">
    <source>
        <dbReference type="PROSITE-ProRule" id="PRU00221"/>
    </source>
</evidence>
<dbReference type="Proteomes" id="UP000287166">
    <property type="component" value="Unassembled WGS sequence"/>
</dbReference>
<dbReference type="SMART" id="SM00320">
    <property type="entry name" value="WD40"/>
    <property type="match status" value="1"/>
</dbReference>
<accession>A0A401H783</accession>
<dbReference type="EMBL" id="BFAD01000019">
    <property type="protein sequence ID" value="GBE90239.1"/>
    <property type="molecule type" value="Genomic_DNA"/>
</dbReference>
<feature type="repeat" description="WD" evidence="1">
    <location>
        <begin position="14"/>
        <end position="55"/>
    </location>
</feature>
<dbReference type="InterPro" id="IPR001680">
    <property type="entry name" value="WD40_rpt"/>
</dbReference>
<reference evidence="2 3" key="1">
    <citation type="journal article" date="2018" name="Sci. Rep.">
        <title>Genome sequence of the cauliflower mushroom Sparassis crispa (Hanabiratake) and its association with beneficial usage.</title>
        <authorList>
            <person name="Kiyama R."/>
            <person name="Furutani Y."/>
            <person name="Kawaguchi K."/>
            <person name="Nakanishi T."/>
        </authorList>
    </citation>
    <scope>NUCLEOTIDE SEQUENCE [LARGE SCALE GENOMIC DNA]</scope>
</reference>
<dbReference type="GeneID" id="38787156"/>
<dbReference type="Gene3D" id="2.130.10.10">
    <property type="entry name" value="YVTN repeat-like/Quinoprotein amine dehydrogenase"/>
    <property type="match status" value="1"/>
</dbReference>
<sequence length="159" mass="17387">MPPLLEYRLKYPSLGLHSEGVTCVDIDPTGKYVAAGGSDGRIFISNLDDGRLHHLVLTRSPVTAVIWVEADWPTLICCCQSGIILTVVITLVRMIWPCTLWPNVFHRTPWTLPTSAPGITALTEPVSAEIISLQAPVLTYESGKADINVRISEATSFMV</sequence>
<dbReference type="SUPFAM" id="SSF50978">
    <property type="entry name" value="WD40 repeat-like"/>
    <property type="match status" value="1"/>
</dbReference>
<dbReference type="InterPro" id="IPR036322">
    <property type="entry name" value="WD40_repeat_dom_sf"/>
</dbReference>